<dbReference type="AlphaFoldDB" id="A0A1J5SU69"/>
<evidence type="ECO:0008006" key="2">
    <source>
        <dbReference type="Google" id="ProtNLM"/>
    </source>
</evidence>
<dbReference type="InterPro" id="IPR018914">
    <property type="entry name" value="DUF2480"/>
</dbReference>
<dbReference type="EMBL" id="MLJW01000036">
    <property type="protein sequence ID" value="OIR07600.1"/>
    <property type="molecule type" value="Genomic_DNA"/>
</dbReference>
<reference evidence="1" key="1">
    <citation type="submission" date="2016-10" db="EMBL/GenBank/DDBJ databases">
        <title>Sequence of Gallionella enrichment culture.</title>
        <authorList>
            <person name="Poehlein A."/>
            <person name="Muehling M."/>
            <person name="Daniel R."/>
        </authorList>
    </citation>
    <scope>NUCLEOTIDE SEQUENCE</scope>
</reference>
<organism evidence="1">
    <name type="scientific">mine drainage metagenome</name>
    <dbReference type="NCBI Taxonomy" id="410659"/>
    <lineage>
        <taxon>unclassified sequences</taxon>
        <taxon>metagenomes</taxon>
        <taxon>ecological metagenomes</taxon>
    </lineage>
</organism>
<sequence>MMEEVFVNKVAESGLISFDLEEFYPKGEIKIFDLKDFLFMGMILKEKEYRAALQTTDWEQYREKYVSIVCSADAIIPMWANMLAASYLQPIAKAVVFGDEKKLIETILIKRINEVKGEDYLDKRVVVKGCGDVSIPEAAYVEITNKLRPFVKSIMYGEPCSTVPIFKKK</sequence>
<accession>A0A1J5SU69</accession>
<comment type="caution">
    <text evidence="1">The sequence shown here is derived from an EMBL/GenBank/DDBJ whole genome shotgun (WGS) entry which is preliminary data.</text>
</comment>
<evidence type="ECO:0000313" key="1">
    <source>
        <dbReference type="EMBL" id="OIR07600.1"/>
    </source>
</evidence>
<proteinExistence type="predicted"/>
<name>A0A1J5SU69_9ZZZZ</name>
<dbReference type="Pfam" id="PF10652">
    <property type="entry name" value="DUF2480"/>
    <property type="match status" value="1"/>
</dbReference>
<gene>
    <name evidence="1" type="ORF">GALL_102630</name>
</gene>
<protein>
    <recommendedName>
        <fullName evidence="2">DUF2480 family protein</fullName>
    </recommendedName>
</protein>